<dbReference type="PIRSF" id="PIRSF000898">
    <property type="entry name" value="Acid_Ptase_5"/>
    <property type="match status" value="1"/>
</dbReference>
<protein>
    <recommendedName>
        <fullName evidence="2 5">acid phosphatase</fullName>
        <ecNumber evidence="2 5">3.1.3.2</ecNumber>
    </recommendedName>
</protein>
<evidence type="ECO:0000256" key="2">
    <source>
        <dbReference type="ARBA" id="ARBA00012646"/>
    </source>
</evidence>
<feature type="domain" description="Calcineurin-like phosphoesterase" evidence="6">
    <location>
        <begin position="43"/>
        <end position="248"/>
    </location>
</feature>
<keyword evidence="8" id="KW-1185">Reference proteome</keyword>
<sequence length="316" mass="34584">MPADHDPISRRCFLEGSAQIGAASLLAATPAVAAAAADQKLGFFVIGDWGRHGAHHQIAVGRAMAAAAAESDPRFIVSAGDNFYESGVTSIHDPQWRSSFEDVYSEAALQRPWHVILGNHDYRGDVEAQIDYSKLSHRWHLPARYYTRTKTLPDRSDAEIFYLDTSPFIRKYLGTSTRIEGQNPHAQREWLDTALGRSTARWKIVIGHHPIYTTLGGAGHDQPDLIAAIEPLLRRHRVKLYINGHDHTMQYVEMGGIAYVTTGAGSETYTPGPASRTGFVSGAHGFLACAATKDAIGLDFIDSTGRSLFRNTITAA</sequence>
<keyword evidence="3" id="KW-0732">Signal</keyword>
<dbReference type="SUPFAM" id="SSF56300">
    <property type="entry name" value="Metallo-dependent phosphatases"/>
    <property type="match status" value="1"/>
</dbReference>
<gene>
    <name evidence="7" type="ORF">L2A60_18040</name>
</gene>
<dbReference type="PROSITE" id="PS51318">
    <property type="entry name" value="TAT"/>
    <property type="match status" value="1"/>
</dbReference>
<dbReference type="PANTHER" id="PTHR10161:SF14">
    <property type="entry name" value="TARTRATE-RESISTANT ACID PHOSPHATASE TYPE 5"/>
    <property type="match status" value="1"/>
</dbReference>
<evidence type="ECO:0000256" key="4">
    <source>
        <dbReference type="ARBA" id="ARBA00022801"/>
    </source>
</evidence>
<reference evidence="7 8" key="1">
    <citation type="submission" date="2022-01" db="EMBL/GenBank/DDBJ databases">
        <authorList>
            <person name="Won M."/>
            <person name="Kim S.-J."/>
            <person name="Kwon S.-W."/>
        </authorList>
    </citation>
    <scope>NUCLEOTIDE SEQUENCE [LARGE SCALE GENOMIC DNA]</scope>
    <source>
        <strain evidence="7 8">KCTC 23505</strain>
    </source>
</reference>
<evidence type="ECO:0000256" key="5">
    <source>
        <dbReference type="PIRNR" id="PIRNR000898"/>
    </source>
</evidence>
<dbReference type="EC" id="3.1.3.2" evidence="2 5"/>
<dbReference type="RefSeq" id="WP_235705850.1">
    <property type="nucleotide sequence ID" value="NZ_JAKGBZ010000061.1"/>
</dbReference>
<dbReference type="InterPro" id="IPR006311">
    <property type="entry name" value="TAT_signal"/>
</dbReference>
<evidence type="ECO:0000256" key="1">
    <source>
        <dbReference type="ARBA" id="ARBA00000032"/>
    </source>
</evidence>
<dbReference type="InterPro" id="IPR024927">
    <property type="entry name" value="Acid_PPase"/>
</dbReference>
<proteinExistence type="predicted"/>
<comment type="catalytic activity">
    <reaction evidence="1 5">
        <text>a phosphate monoester + H2O = an alcohol + phosphate</text>
        <dbReference type="Rhea" id="RHEA:15017"/>
        <dbReference type="ChEBI" id="CHEBI:15377"/>
        <dbReference type="ChEBI" id="CHEBI:30879"/>
        <dbReference type="ChEBI" id="CHEBI:43474"/>
        <dbReference type="ChEBI" id="CHEBI:67140"/>
        <dbReference type="EC" id="3.1.3.2"/>
    </reaction>
</comment>
<dbReference type="PANTHER" id="PTHR10161">
    <property type="entry name" value="TARTRATE-RESISTANT ACID PHOSPHATASE TYPE 5"/>
    <property type="match status" value="1"/>
</dbReference>
<keyword evidence="4 5" id="KW-0378">Hydrolase</keyword>
<evidence type="ECO:0000313" key="8">
    <source>
        <dbReference type="Proteomes" id="UP001521209"/>
    </source>
</evidence>
<dbReference type="InterPro" id="IPR029052">
    <property type="entry name" value="Metallo-depent_PP-like"/>
</dbReference>
<dbReference type="Pfam" id="PF00149">
    <property type="entry name" value="Metallophos"/>
    <property type="match status" value="1"/>
</dbReference>
<evidence type="ECO:0000256" key="3">
    <source>
        <dbReference type="ARBA" id="ARBA00022729"/>
    </source>
</evidence>
<accession>A0ABS9E4R7</accession>
<name>A0ABS9E4R7_9PROT</name>
<dbReference type="InterPro" id="IPR004843">
    <property type="entry name" value="Calcineurin-like_PHP"/>
</dbReference>
<dbReference type="Gene3D" id="3.60.21.10">
    <property type="match status" value="1"/>
</dbReference>
<dbReference type="Proteomes" id="UP001521209">
    <property type="component" value="Unassembled WGS sequence"/>
</dbReference>
<comment type="caution">
    <text evidence="7">The sequence shown here is derived from an EMBL/GenBank/DDBJ whole genome shotgun (WGS) entry which is preliminary data.</text>
</comment>
<dbReference type="InterPro" id="IPR051558">
    <property type="entry name" value="Metallophosphoesterase_PAP"/>
</dbReference>
<dbReference type="EMBL" id="JAKGBZ010000061">
    <property type="protein sequence ID" value="MCF3948569.1"/>
    <property type="molecule type" value="Genomic_DNA"/>
</dbReference>
<keyword evidence="5" id="KW-0408">Iron</keyword>
<evidence type="ECO:0000313" key="7">
    <source>
        <dbReference type="EMBL" id="MCF3948569.1"/>
    </source>
</evidence>
<evidence type="ECO:0000259" key="6">
    <source>
        <dbReference type="Pfam" id="PF00149"/>
    </source>
</evidence>
<organism evidence="7 8">
    <name type="scientific">Acidiphilium iwatense</name>
    <dbReference type="NCBI Taxonomy" id="768198"/>
    <lineage>
        <taxon>Bacteria</taxon>
        <taxon>Pseudomonadati</taxon>
        <taxon>Pseudomonadota</taxon>
        <taxon>Alphaproteobacteria</taxon>
        <taxon>Acetobacterales</taxon>
        <taxon>Acidocellaceae</taxon>
        <taxon>Acidiphilium</taxon>
    </lineage>
</organism>